<dbReference type="SMART" id="SM00210">
    <property type="entry name" value="TSPN"/>
    <property type="match status" value="1"/>
</dbReference>
<sequence>MLVVAAVFAILGLTQCQKLPSFDLLEEFRVPESRGVRRVDGSQPEAVAFRVNPAIHLRKTMSDVYPDGLPSDYSVIATFKVTKDTAKKSWDLWQVSDPKGQEQVGLRFQGDTHSLDFFYTSPYGSQMLRTFHGVEKLFDGEWHKLALSVKGSKVKLLIDCEEVSVETIDEPRPVINRGYTSIVKRAARDRSVSVDLQQMEVSCDPEKAYSEGCCELSSVCGGYAEIGLTAGRASCKCLHGQPGVQGPPGPKGHRGLPGVSGDTGRLGNWGIRGKTGEYGNIGETGPKGEKGIKGEKGMRGLWGQVGDRGPKGLKGLKGAAGFKGVRGPPGDIGETGKQGEVVS</sequence>
<dbReference type="EMBL" id="CM014094">
    <property type="protein sequence ID" value="TKS85465.1"/>
    <property type="molecule type" value="Genomic_DNA"/>
</dbReference>
<dbReference type="InterPro" id="IPR008160">
    <property type="entry name" value="Collagen"/>
</dbReference>
<dbReference type="InterPro" id="IPR048287">
    <property type="entry name" value="TSPN-like_N"/>
</dbReference>
<keyword evidence="7" id="KW-1185">Reference proteome</keyword>
<feature type="region of interest" description="Disordered" evidence="3">
    <location>
        <begin position="300"/>
        <end position="343"/>
    </location>
</feature>
<dbReference type="PANTHER" id="PTHR24637">
    <property type="entry name" value="COLLAGEN"/>
    <property type="match status" value="1"/>
</dbReference>
<evidence type="ECO:0000259" key="5">
    <source>
        <dbReference type="SMART" id="SM00210"/>
    </source>
</evidence>
<keyword evidence="1 4" id="KW-0732">Signal</keyword>
<dbReference type="Pfam" id="PF01391">
    <property type="entry name" value="Collagen"/>
    <property type="match status" value="1"/>
</dbReference>
<evidence type="ECO:0000313" key="6">
    <source>
        <dbReference type="EMBL" id="TKS85465.1"/>
    </source>
</evidence>
<dbReference type="InterPro" id="IPR013320">
    <property type="entry name" value="ConA-like_dom_sf"/>
</dbReference>
<accession>A0A4U5VEY2</accession>
<dbReference type="STRING" id="240159.A0A4U5VEY2"/>
<feature type="signal peptide" evidence="4">
    <location>
        <begin position="1"/>
        <end position="16"/>
    </location>
</feature>
<evidence type="ECO:0000313" key="7">
    <source>
        <dbReference type="Proteomes" id="UP000298787"/>
    </source>
</evidence>
<keyword evidence="6" id="KW-0176">Collagen</keyword>
<evidence type="ECO:0000256" key="4">
    <source>
        <dbReference type="SAM" id="SignalP"/>
    </source>
</evidence>
<evidence type="ECO:0000256" key="2">
    <source>
        <dbReference type="ARBA" id="ARBA00022737"/>
    </source>
</evidence>
<reference evidence="6 7" key="1">
    <citation type="submission" date="2019-01" db="EMBL/GenBank/DDBJ databases">
        <title>Genome Assembly of Collichthys lucidus.</title>
        <authorList>
            <person name="Cai M."/>
            <person name="Xiao S."/>
        </authorList>
    </citation>
    <scope>NUCLEOTIDE SEQUENCE [LARGE SCALE GENOMIC DNA]</scope>
    <source>
        <strain evidence="6">JT15FE1705JMU</strain>
        <tissue evidence="6">Muscle</tissue>
    </source>
</reference>
<dbReference type="SUPFAM" id="SSF49899">
    <property type="entry name" value="Concanavalin A-like lectins/glucanases"/>
    <property type="match status" value="1"/>
</dbReference>
<gene>
    <name evidence="6" type="ORF">D9C73_019877</name>
</gene>
<dbReference type="Proteomes" id="UP000298787">
    <property type="component" value="Chromosome 17"/>
</dbReference>
<evidence type="ECO:0000256" key="3">
    <source>
        <dbReference type="SAM" id="MobiDB-lite"/>
    </source>
</evidence>
<keyword evidence="2" id="KW-0677">Repeat</keyword>
<proteinExistence type="predicted"/>
<feature type="chain" id="PRO_5021001977" evidence="4">
    <location>
        <begin position="17"/>
        <end position="343"/>
    </location>
</feature>
<dbReference type="AlphaFoldDB" id="A0A4U5VEY2"/>
<dbReference type="GO" id="GO:0005581">
    <property type="term" value="C:collagen trimer"/>
    <property type="evidence" value="ECO:0007669"/>
    <property type="project" value="UniProtKB-KW"/>
</dbReference>
<protein>
    <submittedName>
        <fullName evidence="6">Collagen alpha-1(XXI) chain</fullName>
    </submittedName>
</protein>
<feature type="domain" description="Thrombospondin-like N-terminal" evidence="5">
    <location>
        <begin position="21"/>
        <end position="205"/>
    </location>
</feature>
<evidence type="ECO:0000256" key="1">
    <source>
        <dbReference type="ARBA" id="ARBA00022729"/>
    </source>
</evidence>
<dbReference type="Gene3D" id="2.60.120.200">
    <property type="match status" value="1"/>
</dbReference>
<organism evidence="6 7">
    <name type="scientific">Collichthys lucidus</name>
    <name type="common">Big head croaker</name>
    <name type="synonym">Sciaena lucida</name>
    <dbReference type="NCBI Taxonomy" id="240159"/>
    <lineage>
        <taxon>Eukaryota</taxon>
        <taxon>Metazoa</taxon>
        <taxon>Chordata</taxon>
        <taxon>Craniata</taxon>
        <taxon>Vertebrata</taxon>
        <taxon>Euteleostomi</taxon>
        <taxon>Actinopterygii</taxon>
        <taxon>Neopterygii</taxon>
        <taxon>Teleostei</taxon>
        <taxon>Neoteleostei</taxon>
        <taxon>Acanthomorphata</taxon>
        <taxon>Eupercaria</taxon>
        <taxon>Sciaenidae</taxon>
        <taxon>Collichthys</taxon>
    </lineage>
</organism>
<name>A0A4U5VEY2_COLLU</name>
<feature type="region of interest" description="Disordered" evidence="3">
    <location>
        <begin position="245"/>
        <end position="272"/>
    </location>
</feature>